<comment type="caution">
    <text evidence="4">The sequence shown here is derived from an EMBL/GenBank/DDBJ whole genome shotgun (WGS) entry which is preliminary data.</text>
</comment>
<proteinExistence type="predicted"/>
<name>A0AA90PT75_9HELI</name>
<dbReference type="Proteomes" id="UP001177258">
    <property type="component" value="Unassembled WGS sequence"/>
</dbReference>
<dbReference type="Pfam" id="PF00534">
    <property type="entry name" value="Glycos_transf_1"/>
    <property type="match status" value="1"/>
</dbReference>
<organism evidence="4 5">
    <name type="scientific">Helicobacter cappadocius</name>
    <dbReference type="NCBI Taxonomy" id="3063998"/>
    <lineage>
        <taxon>Bacteria</taxon>
        <taxon>Pseudomonadati</taxon>
        <taxon>Campylobacterota</taxon>
        <taxon>Epsilonproteobacteria</taxon>
        <taxon>Campylobacterales</taxon>
        <taxon>Helicobacteraceae</taxon>
        <taxon>Helicobacter</taxon>
    </lineage>
</organism>
<feature type="domain" description="Glycosyl transferase family 1" evidence="1">
    <location>
        <begin position="200"/>
        <end position="345"/>
    </location>
</feature>
<keyword evidence="6" id="KW-1185">Reference proteome</keyword>
<evidence type="ECO:0000313" key="4">
    <source>
        <dbReference type="EMBL" id="MDP2538300.1"/>
    </source>
</evidence>
<dbReference type="Gene3D" id="3.40.50.2000">
    <property type="entry name" value="Glycogen Phosphorylase B"/>
    <property type="match status" value="2"/>
</dbReference>
<dbReference type="Pfam" id="PF13439">
    <property type="entry name" value="Glyco_transf_4"/>
    <property type="match status" value="1"/>
</dbReference>
<reference evidence="4 6" key="1">
    <citation type="submission" date="2023-07" db="EMBL/GenBank/DDBJ databases">
        <title>Unpublished Manusciprt.</title>
        <authorList>
            <person name="Aydin F."/>
            <person name="Tarhane S."/>
            <person name="Saticioglu I.B."/>
            <person name="Karakaya E."/>
            <person name="Abay S."/>
            <person name="Guran O."/>
            <person name="Bozkurt E."/>
            <person name="Uzum N."/>
            <person name="Olgun K."/>
            <person name="Jablonski D."/>
        </authorList>
    </citation>
    <scope>NUCLEOTIDE SEQUENCE</scope>
    <source>
        <strain evidence="6">faydin-H75</strain>
        <strain evidence="4">Faydin-H76</strain>
    </source>
</reference>
<evidence type="ECO:0000313" key="5">
    <source>
        <dbReference type="Proteomes" id="UP001177258"/>
    </source>
</evidence>
<evidence type="ECO:0000313" key="6">
    <source>
        <dbReference type="Proteomes" id="UP001240777"/>
    </source>
</evidence>
<dbReference type="PANTHER" id="PTHR45947">
    <property type="entry name" value="SULFOQUINOVOSYL TRANSFERASE SQD2"/>
    <property type="match status" value="1"/>
</dbReference>
<dbReference type="InterPro" id="IPR050194">
    <property type="entry name" value="Glycosyltransferase_grp1"/>
</dbReference>
<dbReference type="AlphaFoldDB" id="A0AA90PT75"/>
<protein>
    <submittedName>
        <fullName evidence="4">Glycosyltransferase</fullName>
        <ecNumber evidence="4">2.4.-.-</ecNumber>
    </submittedName>
</protein>
<keyword evidence="4" id="KW-0328">Glycosyltransferase</keyword>
<evidence type="ECO:0000313" key="3">
    <source>
        <dbReference type="EMBL" id="MDO7252433.1"/>
    </source>
</evidence>
<sequence>MRKLIIVLVVDSFADKSNGTSMTAYRFAQALKEKGHQVRIVAPHIDGDGYYNIPERYIPLVTEISHKQHMIFGKPIKKVLMEAFEGADVVHLFLPFKLEIVAMKIAQKMKIPYMAAFHLQPEHITYNIKLQKLGILNKFIFWLFKFRFYRHIHHIHCPSKLIADEINKNGYKAKKYIISNGFDKIYSPPINKPIGDGFIHISMVGRYSNEKRQDILIKAIAHSRYVSKIKLHLKGIGPTEKKLQELARMLPNEVDFGFVSSNELLKILHKTDIYVHSADVEGEAIACLEAISCGVVPIISDSRVSATGQFALDNRSLFEAGNWKDLTQKIDYWIENQDEREKMGKIYAQSASNYTLDKSIAKAEKMYQEVIEYFNK</sequence>
<dbReference type="EC" id="2.4.-.-" evidence="4"/>
<evidence type="ECO:0000259" key="1">
    <source>
        <dbReference type="Pfam" id="PF00534"/>
    </source>
</evidence>
<reference evidence="3" key="2">
    <citation type="submission" date="2023-07" db="EMBL/GenBank/DDBJ databases">
        <authorList>
            <person name="Aydin F."/>
            <person name="Tarhane S."/>
            <person name="Saticioglu I.B."/>
            <person name="Karakaya E."/>
            <person name="Abay S."/>
            <person name="Guran O."/>
            <person name="Bozkurt E."/>
            <person name="Uzum N."/>
            <person name="Olgun K."/>
            <person name="Jablonski D."/>
        </authorList>
    </citation>
    <scope>NUCLEOTIDE SEQUENCE</scope>
    <source>
        <strain evidence="3">Faydin-H75</strain>
    </source>
</reference>
<accession>A0AA90PT75</accession>
<dbReference type="RefSeq" id="WP_305516274.1">
    <property type="nucleotide sequence ID" value="NZ_JAUPEV010000001.1"/>
</dbReference>
<dbReference type="EMBL" id="JAUPEV010000001">
    <property type="protein sequence ID" value="MDO7252433.1"/>
    <property type="molecule type" value="Genomic_DNA"/>
</dbReference>
<dbReference type="InterPro" id="IPR001296">
    <property type="entry name" value="Glyco_trans_1"/>
</dbReference>
<dbReference type="InterPro" id="IPR028098">
    <property type="entry name" value="Glyco_trans_4-like_N"/>
</dbReference>
<dbReference type="PANTHER" id="PTHR45947:SF3">
    <property type="entry name" value="SULFOQUINOVOSYL TRANSFERASE SQD2"/>
    <property type="match status" value="1"/>
</dbReference>
<gene>
    <name evidence="3" type="ORF">Q5I04_00670</name>
    <name evidence="4" type="ORF">Q5I06_00670</name>
</gene>
<evidence type="ECO:0000259" key="2">
    <source>
        <dbReference type="Pfam" id="PF13439"/>
    </source>
</evidence>
<dbReference type="Proteomes" id="UP001240777">
    <property type="component" value="Unassembled WGS sequence"/>
</dbReference>
<dbReference type="EMBL" id="JAUYZK010000001">
    <property type="protein sequence ID" value="MDP2538300.1"/>
    <property type="molecule type" value="Genomic_DNA"/>
</dbReference>
<dbReference type="GO" id="GO:0016757">
    <property type="term" value="F:glycosyltransferase activity"/>
    <property type="evidence" value="ECO:0007669"/>
    <property type="project" value="UniProtKB-KW"/>
</dbReference>
<feature type="domain" description="Glycosyltransferase subfamily 4-like N-terminal" evidence="2">
    <location>
        <begin position="18"/>
        <end position="183"/>
    </location>
</feature>
<reference evidence="3 5" key="3">
    <citation type="journal article" date="2024" name="Syst. Appl. Microbiol.">
        <title>Helicobacter cappadocius sp. nov., from lizards: The first psychrotrophic Helicobacter species.</title>
        <authorList>
            <person name="Aydin F."/>
            <person name="Tarhane S."/>
            <person name="Karakaya E."/>
            <person name="Abay S."/>
            <person name="Kayman T."/>
            <person name="Guran O."/>
            <person name="Bozkurt E."/>
            <person name="Uzum N."/>
            <person name="Avci A."/>
            <person name="Olgun K."/>
            <person name="Jablonski D."/>
            <person name="Guran C."/>
            <person name="Burcin Saticioglu I."/>
        </authorList>
    </citation>
    <scope>NUCLEOTIDE SEQUENCE [LARGE SCALE GENOMIC DNA]</scope>
    <source>
        <strain evidence="3">Faydin-H75</strain>
        <strain evidence="5">faydin-H76</strain>
    </source>
</reference>
<dbReference type="SUPFAM" id="SSF53756">
    <property type="entry name" value="UDP-Glycosyltransferase/glycogen phosphorylase"/>
    <property type="match status" value="1"/>
</dbReference>
<keyword evidence="4" id="KW-0808">Transferase</keyword>